<proteinExistence type="predicted"/>
<dbReference type="Proteomes" id="UP000036780">
    <property type="component" value="Unassembled WGS sequence"/>
</dbReference>
<reference evidence="2" key="1">
    <citation type="submission" date="2015-07" db="EMBL/GenBank/DDBJ databases">
        <title>Fjat-10053 dsm26.</title>
        <authorList>
            <person name="Liu B."/>
            <person name="Wang J."/>
            <person name="Zhu Y."/>
            <person name="Liu G."/>
            <person name="Chen Q."/>
            <person name="Chen Z."/>
            <person name="Lan J."/>
            <person name="Che J."/>
            <person name="Ge C."/>
            <person name="Shi H."/>
            <person name="Pan Z."/>
            <person name="Liu X."/>
        </authorList>
    </citation>
    <scope>NUCLEOTIDE SEQUENCE [LARGE SCALE GENOMIC DNA]</scope>
    <source>
        <strain evidence="2">DSM 26</strain>
    </source>
</reference>
<dbReference type="EMBL" id="LGTO01000007">
    <property type="protein sequence ID" value="KNE18951.1"/>
    <property type="molecule type" value="Genomic_DNA"/>
</dbReference>
<comment type="caution">
    <text evidence="1">The sequence shown here is derived from an EMBL/GenBank/DDBJ whole genome shotgun (WGS) entry which is preliminary data.</text>
</comment>
<accession>A0A0L0QK59</accession>
<evidence type="ECO:0000313" key="1">
    <source>
        <dbReference type="EMBL" id="KNE18951.1"/>
    </source>
</evidence>
<dbReference type="PATRIC" id="fig|1473.5.peg.554"/>
<name>A0A0L0QK59_VIRPA</name>
<protein>
    <submittedName>
        <fullName evidence="1">Uncharacterized protein</fullName>
    </submittedName>
</protein>
<keyword evidence="2" id="KW-1185">Reference proteome</keyword>
<sequence>MYIKITVSYFIIVTPYFVRYSSLPNLSTLTFNKILIYKSFIGQGKIQQQTQAFSNDQLFPITIQRWRNDTLFWF</sequence>
<evidence type="ECO:0000313" key="2">
    <source>
        <dbReference type="Proteomes" id="UP000036780"/>
    </source>
</evidence>
<gene>
    <name evidence="1" type="ORF">AFK71_10250</name>
</gene>
<organism evidence="1 2">
    <name type="scientific">Virgibacillus pantothenticus</name>
    <dbReference type="NCBI Taxonomy" id="1473"/>
    <lineage>
        <taxon>Bacteria</taxon>
        <taxon>Bacillati</taxon>
        <taxon>Bacillota</taxon>
        <taxon>Bacilli</taxon>
        <taxon>Bacillales</taxon>
        <taxon>Bacillaceae</taxon>
        <taxon>Virgibacillus</taxon>
    </lineage>
</organism>
<dbReference type="AlphaFoldDB" id="A0A0L0QK59"/>